<reference evidence="2 3" key="1">
    <citation type="journal article" date="2019" name="Commun. Biol.">
        <title>The bagworm genome reveals a unique fibroin gene that provides high tensile strength.</title>
        <authorList>
            <person name="Kono N."/>
            <person name="Nakamura H."/>
            <person name="Ohtoshi R."/>
            <person name="Tomita M."/>
            <person name="Numata K."/>
            <person name="Arakawa K."/>
        </authorList>
    </citation>
    <scope>NUCLEOTIDE SEQUENCE [LARGE SCALE GENOMIC DNA]</scope>
</reference>
<keyword evidence="3" id="KW-1185">Reference proteome</keyword>
<dbReference type="Proteomes" id="UP000299102">
    <property type="component" value="Unassembled WGS sequence"/>
</dbReference>
<comment type="caution">
    <text evidence="2">The sequence shown here is derived from an EMBL/GenBank/DDBJ whole genome shotgun (WGS) entry which is preliminary data.</text>
</comment>
<dbReference type="AlphaFoldDB" id="A0A4C1VWQ7"/>
<sequence length="135" mass="15247">MLYYTAGSSLKNSLISLLPLISIIVPLAEDTISTILMASVLLPHFIDLFVRRWEPKRLPVEGSSRRDLASNELYFARRRGRRAAIADPPRRGRRVGISSLTDKVRRIASVLPSARTQNSVTRRRRRGAIDARPAR</sequence>
<gene>
    <name evidence="2" type="ORF">EVAR_49508_1</name>
</gene>
<proteinExistence type="predicted"/>
<organism evidence="2 3">
    <name type="scientific">Eumeta variegata</name>
    <name type="common">Bagworm moth</name>
    <name type="synonym">Eumeta japonica</name>
    <dbReference type="NCBI Taxonomy" id="151549"/>
    <lineage>
        <taxon>Eukaryota</taxon>
        <taxon>Metazoa</taxon>
        <taxon>Ecdysozoa</taxon>
        <taxon>Arthropoda</taxon>
        <taxon>Hexapoda</taxon>
        <taxon>Insecta</taxon>
        <taxon>Pterygota</taxon>
        <taxon>Neoptera</taxon>
        <taxon>Endopterygota</taxon>
        <taxon>Lepidoptera</taxon>
        <taxon>Glossata</taxon>
        <taxon>Ditrysia</taxon>
        <taxon>Tineoidea</taxon>
        <taxon>Psychidae</taxon>
        <taxon>Oiketicinae</taxon>
        <taxon>Eumeta</taxon>
    </lineage>
</organism>
<evidence type="ECO:0000256" key="1">
    <source>
        <dbReference type="SAM" id="MobiDB-lite"/>
    </source>
</evidence>
<feature type="region of interest" description="Disordered" evidence="1">
    <location>
        <begin position="115"/>
        <end position="135"/>
    </location>
</feature>
<protein>
    <submittedName>
        <fullName evidence="2">Uncharacterized protein</fullName>
    </submittedName>
</protein>
<name>A0A4C1VWQ7_EUMVA</name>
<accession>A0A4C1VWQ7</accession>
<evidence type="ECO:0000313" key="2">
    <source>
        <dbReference type="EMBL" id="GBP43020.1"/>
    </source>
</evidence>
<evidence type="ECO:0000313" key="3">
    <source>
        <dbReference type="Proteomes" id="UP000299102"/>
    </source>
</evidence>
<dbReference type="EMBL" id="BGZK01000428">
    <property type="protein sequence ID" value="GBP43020.1"/>
    <property type="molecule type" value="Genomic_DNA"/>
</dbReference>